<dbReference type="Gene3D" id="3.40.630.30">
    <property type="match status" value="1"/>
</dbReference>
<dbReference type="SUPFAM" id="SSF55729">
    <property type="entry name" value="Acyl-CoA N-acyltransferases (Nat)"/>
    <property type="match status" value="1"/>
</dbReference>
<dbReference type="OrthoDB" id="9132139at2"/>
<gene>
    <name evidence="2" type="ORF">CLV43_10548</name>
</gene>
<dbReference type="PANTHER" id="PTHR43441:SF11">
    <property type="entry name" value="RIBOSOMAL-PROTEIN-SERINE ACETYLTRANSFERASE"/>
    <property type="match status" value="1"/>
</dbReference>
<keyword evidence="3" id="KW-1185">Reference proteome</keyword>
<dbReference type="InterPro" id="IPR016181">
    <property type="entry name" value="Acyl_CoA_acyltransferase"/>
</dbReference>
<dbReference type="PROSITE" id="PS51186">
    <property type="entry name" value="GNAT"/>
    <property type="match status" value="1"/>
</dbReference>
<dbReference type="GO" id="GO:0008999">
    <property type="term" value="F:protein-N-terminal-alanine acetyltransferase activity"/>
    <property type="evidence" value="ECO:0007669"/>
    <property type="project" value="TreeGrafter"/>
</dbReference>
<name>A0A2T0T6L5_9PSEU</name>
<sequence>MTSPLRPTDIRLVGDRLVLREFADTDLDAVHSFAADPLVTRYTDFGPNSLDDTRAFLAEATSQVTTPGRTHFALAATLADSGELIGSVAIGVTSARHRQGEFGFVFHRGFWSRGYATETGALLLRFGFDHLRLRRVSATCHPDNHASARVLEKVGLRFEGRMRSHLFVRGSWRDSLLYAAVDDDGGVGLERGRTG</sequence>
<evidence type="ECO:0000313" key="3">
    <source>
        <dbReference type="Proteomes" id="UP000239494"/>
    </source>
</evidence>
<dbReference type="GO" id="GO:0005737">
    <property type="term" value="C:cytoplasm"/>
    <property type="evidence" value="ECO:0007669"/>
    <property type="project" value="TreeGrafter"/>
</dbReference>
<reference evidence="2 3" key="1">
    <citation type="submission" date="2018-03" db="EMBL/GenBank/DDBJ databases">
        <title>Genomic Encyclopedia of Archaeal and Bacterial Type Strains, Phase II (KMG-II): from individual species to whole genera.</title>
        <authorList>
            <person name="Goeker M."/>
        </authorList>
    </citation>
    <scope>NUCLEOTIDE SEQUENCE [LARGE SCALE GENOMIC DNA]</scope>
    <source>
        <strain evidence="2 3">DSM 44720</strain>
    </source>
</reference>
<proteinExistence type="predicted"/>
<accession>A0A2T0T6L5</accession>
<protein>
    <submittedName>
        <fullName evidence="2">RimJ/RimL family protein N-acetyltransferase</fullName>
    </submittedName>
</protein>
<dbReference type="InterPro" id="IPR051908">
    <property type="entry name" value="Ribosomal_N-acetyltransferase"/>
</dbReference>
<keyword evidence="2" id="KW-0808">Transferase</keyword>
<evidence type="ECO:0000259" key="1">
    <source>
        <dbReference type="PROSITE" id="PS51186"/>
    </source>
</evidence>
<dbReference type="PANTHER" id="PTHR43441">
    <property type="entry name" value="RIBOSOMAL-PROTEIN-SERINE ACETYLTRANSFERASE"/>
    <property type="match status" value="1"/>
</dbReference>
<dbReference type="GO" id="GO:1990189">
    <property type="term" value="F:protein N-terminal-serine acetyltransferase activity"/>
    <property type="evidence" value="ECO:0007669"/>
    <property type="project" value="TreeGrafter"/>
</dbReference>
<dbReference type="RefSeq" id="WP_106188340.1">
    <property type="nucleotide sequence ID" value="NZ_PVTF01000005.1"/>
</dbReference>
<dbReference type="Proteomes" id="UP000239494">
    <property type="component" value="Unassembled WGS sequence"/>
</dbReference>
<dbReference type="EMBL" id="PVTF01000005">
    <property type="protein sequence ID" value="PRY41290.1"/>
    <property type="molecule type" value="Genomic_DNA"/>
</dbReference>
<comment type="caution">
    <text evidence="2">The sequence shown here is derived from an EMBL/GenBank/DDBJ whole genome shotgun (WGS) entry which is preliminary data.</text>
</comment>
<organism evidence="2 3">
    <name type="scientific">Umezawaea tangerina</name>
    <dbReference type="NCBI Taxonomy" id="84725"/>
    <lineage>
        <taxon>Bacteria</taxon>
        <taxon>Bacillati</taxon>
        <taxon>Actinomycetota</taxon>
        <taxon>Actinomycetes</taxon>
        <taxon>Pseudonocardiales</taxon>
        <taxon>Pseudonocardiaceae</taxon>
        <taxon>Umezawaea</taxon>
    </lineage>
</organism>
<feature type="domain" description="N-acetyltransferase" evidence="1">
    <location>
        <begin position="17"/>
        <end position="179"/>
    </location>
</feature>
<evidence type="ECO:0000313" key="2">
    <source>
        <dbReference type="EMBL" id="PRY41290.1"/>
    </source>
</evidence>
<dbReference type="InterPro" id="IPR000182">
    <property type="entry name" value="GNAT_dom"/>
</dbReference>
<dbReference type="Pfam" id="PF13302">
    <property type="entry name" value="Acetyltransf_3"/>
    <property type="match status" value="1"/>
</dbReference>
<dbReference type="AlphaFoldDB" id="A0A2T0T6L5"/>